<dbReference type="Proteomes" id="UP000292884">
    <property type="component" value="Unassembled WGS sequence"/>
</dbReference>
<gene>
    <name evidence="3" type="ORF">EZ428_17565</name>
</gene>
<dbReference type="RefSeq" id="WP_131554486.1">
    <property type="nucleotide sequence ID" value="NZ_SJSK01000004.1"/>
</dbReference>
<name>A0A4R0MRC8_9SPHI</name>
<dbReference type="OrthoDB" id="793209at2"/>
<sequence>MKKWYLFIFILTFLCFNSYAQQNIRHKGYEEFKEYRNSNEDKPKYLAKMLTILADSSKLTNRQIINVQYHIGRLFEETGKPDSAIVYYDKMLKREPNYEVVHRALGFIYLARTKVFVQEMNMASKEKNVEANAKAYTNYKKLVVKAIPHLEKYQACSPDEETLIIIENLYKSIKDTQSIATIETRLKALSLNCVSLLEDE</sequence>
<keyword evidence="4" id="KW-1185">Reference proteome</keyword>
<feature type="chain" id="PRO_5020677372" evidence="2">
    <location>
        <begin position="21"/>
        <end position="200"/>
    </location>
</feature>
<dbReference type="AlphaFoldDB" id="A0A4R0MRC8"/>
<proteinExistence type="predicted"/>
<dbReference type="EMBL" id="SJSK01000004">
    <property type="protein sequence ID" value="TCC89499.1"/>
    <property type="molecule type" value="Genomic_DNA"/>
</dbReference>
<comment type="caution">
    <text evidence="3">The sequence shown here is derived from an EMBL/GenBank/DDBJ whole genome shotgun (WGS) entry which is preliminary data.</text>
</comment>
<dbReference type="InterPro" id="IPR019734">
    <property type="entry name" value="TPR_rpt"/>
</dbReference>
<evidence type="ECO:0000313" key="4">
    <source>
        <dbReference type="Proteomes" id="UP000292884"/>
    </source>
</evidence>
<keyword evidence="1" id="KW-0802">TPR repeat</keyword>
<dbReference type="InterPro" id="IPR011990">
    <property type="entry name" value="TPR-like_helical_dom_sf"/>
</dbReference>
<evidence type="ECO:0000256" key="1">
    <source>
        <dbReference type="PROSITE-ProRule" id="PRU00339"/>
    </source>
</evidence>
<evidence type="ECO:0000313" key="3">
    <source>
        <dbReference type="EMBL" id="TCC89499.1"/>
    </source>
</evidence>
<reference evidence="3 4" key="1">
    <citation type="submission" date="2019-02" db="EMBL/GenBank/DDBJ databases">
        <title>Pedobacter sp. RP-1-13 sp. nov., isolated from Arctic soil.</title>
        <authorList>
            <person name="Dahal R.H."/>
        </authorList>
    </citation>
    <scope>NUCLEOTIDE SEQUENCE [LARGE SCALE GENOMIC DNA]</scope>
    <source>
        <strain evidence="3 4">RP-1-13</strain>
    </source>
</reference>
<organism evidence="3 4">
    <name type="scientific">Pedobacter frigiditerrae</name>
    <dbReference type="NCBI Taxonomy" id="2530452"/>
    <lineage>
        <taxon>Bacteria</taxon>
        <taxon>Pseudomonadati</taxon>
        <taxon>Bacteroidota</taxon>
        <taxon>Sphingobacteriia</taxon>
        <taxon>Sphingobacteriales</taxon>
        <taxon>Sphingobacteriaceae</taxon>
        <taxon>Pedobacter</taxon>
    </lineage>
</organism>
<dbReference type="Gene3D" id="1.25.40.10">
    <property type="entry name" value="Tetratricopeptide repeat domain"/>
    <property type="match status" value="1"/>
</dbReference>
<dbReference type="PROSITE" id="PS50005">
    <property type="entry name" value="TPR"/>
    <property type="match status" value="1"/>
</dbReference>
<feature type="signal peptide" evidence="2">
    <location>
        <begin position="1"/>
        <end position="20"/>
    </location>
</feature>
<dbReference type="SUPFAM" id="SSF48452">
    <property type="entry name" value="TPR-like"/>
    <property type="match status" value="1"/>
</dbReference>
<evidence type="ECO:0000256" key="2">
    <source>
        <dbReference type="SAM" id="SignalP"/>
    </source>
</evidence>
<protein>
    <submittedName>
        <fullName evidence="3">Uncharacterized protein</fullName>
    </submittedName>
</protein>
<accession>A0A4R0MRC8</accession>
<feature type="repeat" description="TPR" evidence="1">
    <location>
        <begin position="65"/>
        <end position="98"/>
    </location>
</feature>
<keyword evidence="2" id="KW-0732">Signal</keyword>